<keyword evidence="15" id="KW-1185">Reference proteome</keyword>
<dbReference type="InterPro" id="IPR013783">
    <property type="entry name" value="Ig-like_fold"/>
</dbReference>
<dbReference type="SUPFAM" id="SSF49503">
    <property type="entry name" value="Cupredoxins"/>
    <property type="match status" value="1"/>
</dbReference>
<evidence type="ECO:0000256" key="7">
    <source>
        <dbReference type="ARBA" id="ARBA00022737"/>
    </source>
</evidence>
<evidence type="ECO:0008006" key="16">
    <source>
        <dbReference type="Google" id="ProtNLM"/>
    </source>
</evidence>
<dbReference type="Ensembl" id="ENSCSAVT00000007620.1">
    <property type="protein sequence ID" value="ENSCSAVP00000007521.1"/>
    <property type="gene ID" value="ENSCSAVG00000004497.1"/>
</dbReference>
<dbReference type="STRING" id="51511.ENSCSAVP00000007521"/>
<dbReference type="SMART" id="SM01225">
    <property type="entry name" value="G8"/>
    <property type="match status" value="2"/>
</dbReference>
<dbReference type="InterPro" id="IPR037524">
    <property type="entry name" value="PA14/GLEYA"/>
</dbReference>
<dbReference type="Proteomes" id="UP000007875">
    <property type="component" value="Unassembled WGS sequence"/>
</dbReference>
<dbReference type="SUPFAM" id="SSF51126">
    <property type="entry name" value="Pectin lyase-like"/>
    <property type="match status" value="2"/>
</dbReference>
<dbReference type="Pfam" id="PF01833">
    <property type="entry name" value="TIG"/>
    <property type="match status" value="12"/>
</dbReference>
<dbReference type="InterPro" id="IPR006626">
    <property type="entry name" value="PbH1"/>
</dbReference>
<keyword evidence="8" id="KW-1133">Transmembrane helix</keyword>
<dbReference type="FunFam" id="2.60.40.10:FF:001292">
    <property type="entry name" value="PKHD1 like 1"/>
    <property type="match status" value="1"/>
</dbReference>
<comment type="subcellular location">
    <subcellularLocation>
        <location evidence="2">Cell membrane</location>
    </subcellularLocation>
    <subcellularLocation>
        <location evidence="3">Cell projection</location>
    </subcellularLocation>
    <subcellularLocation>
        <location evidence="1">Membrane</location>
        <topology evidence="1">Single-pass membrane protein</topology>
    </subcellularLocation>
</comment>
<keyword evidence="4" id="KW-1003">Cell membrane</keyword>
<reference evidence="15" key="1">
    <citation type="submission" date="2003-08" db="EMBL/GenBank/DDBJ databases">
        <authorList>
            <person name="Birren B."/>
            <person name="Nusbaum C."/>
            <person name="Abebe A."/>
            <person name="Abouelleil A."/>
            <person name="Adekoya E."/>
            <person name="Ait-zahra M."/>
            <person name="Allen N."/>
            <person name="Allen T."/>
            <person name="An P."/>
            <person name="Anderson M."/>
            <person name="Anderson S."/>
            <person name="Arachchi H."/>
            <person name="Armbruster J."/>
            <person name="Bachantsang P."/>
            <person name="Baldwin J."/>
            <person name="Barry A."/>
            <person name="Bayul T."/>
            <person name="Blitshsteyn B."/>
            <person name="Bloom T."/>
            <person name="Blye J."/>
            <person name="Boguslavskiy L."/>
            <person name="Borowsky M."/>
            <person name="Boukhgalter B."/>
            <person name="Brunache A."/>
            <person name="Butler J."/>
            <person name="Calixte N."/>
            <person name="Calvo S."/>
            <person name="Camarata J."/>
            <person name="Campo K."/>
            <person name="Chang J."/>
            <person name="Cheshatsang Y."/>
            <person name="Citroen M."/>
            <person name="Collymore A."/>
            <person name="Considine T."/>
            <person name="Cook A."/>
            <person name="Cooke P."/>
            <person name="Corum B."/>
            <person name="Cuomo C."/>
            <person name="David R."/>
            <person name="Dawoe T."/>
            <person name="Degray S."/>
            <person name="Dodge S."/>
            <person name="Dooley K."/>
            <person name="Dorje P."/>
            <person name="Dorjee K."/>
            <person name="Dorris L."/>
            <person name="Duffey N."/>
            <person name="Dupes A."/>
            <person name="Elkins T."/>
            <person name="Engels R."/>
            <person name="Erickson J."/>
            <person name="Farina A."/>
            <person name="Faro S."/>
            <person name="Ferreira P."/>
            <person name="Fischer H."/>
            <person name="Fitzgerald M."/>
            <person name="Foley K."/>
            <person name="Gage D."/>
            <person name="Galagan J."/>
            <person name="Gearin G."/>
            <person name="Gnerre S."/>
            <person name="Gnirke A."/>
            <person name="Goyette A."/>
            <person name="Graham J."/>
            <person name="Grandbois E."/>
            <person name="Gyaltsen K."/>
            <person name="Hafez N."/>
            <person name="Hagopian D."/>
            <person name="Hagos B."/>
            <person name="Hall J."/>
            <person name="Hatcher B."/>
            <person name="Heller A."/>
            <person name="Higgins H."/>
            <person name="Honan T."/>
            <person name="Horn A."/>
            <person name="Houde N."/>
            <person name="Hughes L."/>
            <person name="Hulme W."/>
            <person name="Husby E."/>
            <person name="Iliev I."/>
            <person name="Jaffe D."/>
            <person name="Jones C."/>
            <person name="Kamal M."/>
            <person name="Kamat A."/>
            <person name="Kamvysselis M."/>
            <person name="Karlsson E."/>
            <person name="Kells C."/>
            <person name="Kieu A."/>
            <person name="Kisner P."/>
            <person name="Kodira C."/>
            <person name="Kulbokas E."/>
            <person name="Labutti K."/>
            <person name="Lama D."/>
            <person name="Landers T."/>
            <person name="Leger J."/>
            <person name="Levine S."/>
            <person name="Lewis D."/>
            <person name="Lewis T."/>
            <person name="Lindblad-toh K."/>
            <person name="Liu X."/>
            <person name="Lokyitsang T."/>
            <person name="Lokyitsang Y."/>
            <person name="Lucien O."/>
            <person name="Lui A."/>
            <person name="Ma L.J."/>
            <person name="Mabbitt R."/>
            <person name="Macdonald J."/>
            <person name="Maclean C."/>
            <person name="Major J."/>
            <person name="Manning J."/>
            <person name="Marabella R."/>
            <person name="Maru K."/>
            <person name="Matthews C."/>
            <person name="Mauceli E."/>
            <person name="Mccarthy M."/>
            <person name="Mcdonough S."/>
            <person name="Mcghee T."/>
            <person name="Meldrim J."/>
            <person name="Meneus L."/>
            <person name="Mesirov J."/>
            <person name="Mihalev A."/>
            <person name="Mihova T."/>
            <person name="Mikkelsen T."/>
            <person name="Mlenga V."/>
            <person name="Moru K."/>
            <person name="Mozes J."/>
            <person name="Mulrain L."/>
            <person name="Munson G."/>
            <person name="Naylor J."/>
            <person name="Newes C."/>
            <person name="Nguyen C."/>
            <person name="Nguyen N."/>
            <person name="Nguyen T."/>
            <person name="Nicol R."/>
            <person name="Nielsen C."/>
            <person name="Nizzari M."/>
            <person name="Norbu C."/>
            <person name="Norbu N."/>
            <person name="O'donnell P."/>
            <person name="Okoawo O."/>
            <person name="O'leary S."/>
            <person name="Omotosho B."/>
            <person name="O'neill K."/>
            <person name="Osman S."/>
            <person name="Parker S."/>
            <person name="Perrin D."/>
            <person name="Phunkhang P."/>
            <person name="Piqani B."/>
            <person name="Purcell S."/>
            <person name="Rachupka T."/>
            <person name="Ramasamy U."/>
            <person name="Rameau R."/>
            <person name="Ray V."/>
            <person name="Raymond C."/>
            <person name="Retta R."/>
            <person name="Richardson S."/>
            <person name="Rise C."/>
            <person name="Rodriguez J."/>
            <person name="Rogers J."/>
            <person name="Rogov P."/>
            <person name="Rutman M."/>
            <person name="Schupbach R."/>
            <person name="Seaman C."/>
            <person name="Settipalli S."/>
            <person name="Sharpe T."/>
            <person name="Sheridan J."/>
            <person name="Sherpa N."/>
            <person name="Shi J."/>
            <person name="Smirnov S."/>
            <person name="Smith C."/>
            <person name="Sougnez C."/>
            <person name="Spencer B."/>
            <person name="Stalker J."/>
            <person name="Stange-thomann N."/>
            <person name="Stavropoulos S."/>
            <person name="Stetson K."/>
            <person name="Stone C."/>
            <person name="Stone S."/>
            <person name="Stubbs M."/>
            <person name="Talamas J."/>
            <person name="Tchuinga P."/>
            <person name="Tenzing P."/>
            <person name="Tesfaye S."/>
            <person name="Theodore J."/>
            <person name="Thoulutsang Y."/>
            <person name="Topham K."/>
            <person name="Towey S."/>
            <person name="Tsamla T."/>
            <person name="Tsomo N."/>
            <person name="Vallee D."/>
            <person name="Vassiliev H."/>
            <person name="Venkataraman V."/>
            <person name="Vinson J."/>
            <person name="Vo A."/>
            <person name="Wade C."/>
            <person name="Wang S."/>
            <person name="Wangchuk T."/>
            <person name="Wangdi T."/>
            <person name="Whittaker C."/>
            <person name="Wilkinson J."/>
            <person name="Wu Y."/>
            <person name="Wyman D."/>
            <person name="Yadav S."/>
            <person name="Yang S."/>
            <person name="Yang X."/>
            <person name="Yeager S."/>
            <person name="Yee E."/>
            <person name="Young G."/>
            <person name="Zainoun J."/>
            <person name="Zembeck L."/>
            <person name="Zimmer A."/>
            <person name="Zody M."/>
            <person name="Lander E."/>
        </authorList>
    </citation>
    <scope>NUCLEOTIDE SEQUENCE [LARGE SCALE GENOMIC DNA]</scope>
</reference>
<feature type="domain" description="G8" evidence="12">
    <location>
        <begin position="2932"/>
        <end position="3069"/>
    </location>
</feature>
<dbReference type="Gene3D" id="2.60.40.10">
    <property type="entry name" value="Immunoglobulins"/>
    <property type="match status" value="12"/>
</dbReference>
<dbReference type="GO" id="GO:0005886">
    <property type="term" value="C:plasma membrane"/>
    <property type="evidence" value="ECO:0007669"/>
    <property type="project" value="UniProtKB-SubCell"/>
</dbReference>
<dbReference type="Gene3D" id="2.160.20.10">
    <property type="entry name" value="Single-stranded right-handed beta-helix, Pectin lyase-like"/>
    <property type="match status" value="1"/>
</dbReference>
<evidence type="ECO:0000256" key="2">
    <source>
        <dbReference type="ARBA" id="ARBA00004236"/>
    </source>
</evidence>
<proteinExistence type="predicted"/>
<evidence type="ECO:0000256" key="4">
    <source>
        <dbReference type="ARBA" id="ARBA00022475"/>
    </source>
</evidence>
<dbReference type="eggNOG" id="ENOG502QT0K">
    <property type="taxonomic scope" value="Eukaryota"/>
</dbReference>
<evidence type="ECO:0000256" key="9">
    <source>
        <dbReference type="ARBA" id="ARBA00023136"/>
    </source>
</evidence>
<sequence length="3757" mass="403694">RVSYATPKYGGKNGGTQLKIFGEGFAVPLEFAGNDPRKEVFLVNNVNQYECEIHEAESNENQVVCYTKHMTEGTYYVRMKINGVWLANTHYCNNQYTGWNCRFHVRSGKTPLVQSINATTLEPESLIKVRGKLFTSITDATTASATNGDASNSVRIWLTSGVCEHLKESDKPYGISLDGAEGDSNRGTLICKIKSKYVGNQNFSFIINDGHGRSSPYASTKLLSADNGIYMLQTYAVVTDVNPKQGSTAGGTSLTISGRNFANDSGIKARVMVGGQPCVVTSVTDSQIKCTTPAEPASKTQYAGGRGMRVEVFPGITNISATLDTSTSGNCFYTFHVDNSDIPSIIGSNFVSRIRGYFHPAVSGNYKFQLAGDAAELYVNAAGEDPSGKVDHLYFRHFSTKLVSSSSTSFATSSPVALQARTSYYYEILRLQTSSGSSIKLAIMSDTTNYTSEQTASAISDVQNISISSTLKQEIQSISLENWVPQTPVSSVWEVTTNCTGTSCDGHSFSILLFGTSTDPILFGASASEVKSALMLLVALNGEDLEVTYKEPTYNINFASNRGHMKLTATSNSPNVAVEASVLTMGVPKLDSFTLSVNGLVSAPVAYGAPASAVGEAIKGLFGPQCPKQLGKGLARNALVDYESIVGVTSGVRSVENSFCGIYSLKNPTNLFLQRDNPYFSSIYKMVCTFKKNKKYVFAYIGDLNSYLYISYFYTDSNNEIVEIAHQQFYVADLINTNTWKHVSIDANNLLTTAHTTGSNFKVRQISLHDGSDTDMDLYVDNFFIASSVNLVSEQVQEFQRRIRPSAVPTIQLESVFVTKTNDVYDVIFFPANCGNDFPLLGVAFMNQVTPVSPNEDVYGGDWESNSSIRVSRTSSASPDVTGTFDIGFSDETFGNLRALPTDISSNDLALQLQSLAGVKDVSVVRSGNCYGYSWTATFLSPGGKYPDITTDGANMNGNSPIIESNRVTEGGLRMDPIFGDFFSTAHSDPQVQVFINNIPSKCEGDYDADSATSCGFQWQAGSTPLLASVAPSSGSSGDSITLTGTGFSATMDDNDVTIGGVACVVTAASKTSVTCMLGNSPGGRQPLAMKVAGKGWKTGLDLLLILCNAVLHNKNVYVGQLIFHTLAPFIPNLTKLTRSTYNRSIIFLVLTIQFTPSTIVEHACMDYVTISTSSLIKKQNYSFFGKRATITGTGFGNTQGVVTFDDNAVTVVTWSDTSIEFESPALAPGSYPIKVNIPPYGCALNSAAPTATYAFSVNSMSPSSGSLVGGTTLTLVGTGFTSGATVTLGDVPCSDVTMASTSQLTCVTSSSGTTHTITNKGRHATYGIGYAWNPSYLEIEVGDDVNFIWAIPARVEGMMIGLYTTADAVSMNHNDDGFNYAPSLSGNYKHTFTKAGSYFFASGCVDNVCSVFMRGKIVVKPATSKMKILSVKLASHEATYPVSDLVAILLFNSLSILGPFCNIPAGLTYGTSPTFMFSNAPPRVTSISPLQGTTDTTINIAGSGFTSAPPSVTIMGKICTVISSSDTQLTCKVSATEEMPVAVDGTVVVNVASVGNALIEITNLRSRKFLLLPQVTAISPSTGSMAGGTKITVQGSGFTNTSTVSIGSIPCAVSASSYTSLVCVTPSVASAVTETLSITQSQMATCASCIFGFTNSATPSVTKRTEETTNRLSVPITFKGTGFGTTAGDVTITVGTQNCAVSMITDTMVKCGVGRFAAGNNNIVVHVAGKADSTISNPPLMYSITPNQGSIEGGTLITISGNGFVSEGLSVSVGDNDCRVTMVTFGSIVCTTVAHYAASTDVVVTSQGIAFPTMSYDYAAMSTPRVFTATPSEGLPGEQIALAGSGFGTVVAGTIVTLGGVLCNVTAVTDTQIDCTLGSRHGGTAPIKVNIAGKGDATVTATFKYTFGVLAVSPIQGSYGGGQQMTISGQGFSPQSIVKVCSAVCEVQSTTSTSITCLTPSNANSNDATTLCSVSITNGDGSVTNSAQYEYATLVTPVISSVSPAFGGTGGGTRITIAGSGFKPGSGTPIVTIDGSPCVVKSSTDDSIICVTEAHQESKKTKVQVSVGTLGIATQDNADYVYMDKWSSRLTWGGMNPPVASDLVIIKEGQTILLDTDTPVLKMLLIQGGKLIFDEKDVTLKSENILITDKGLLQIGTEKEPFQHKATIEMHGHPRSTELPLYGTKTLAVRNGTLEMHGKHVDVPWSVLASVFKQGCTNITLQHSVTWKAGEEIVIATTGDMHSQRETEKKTISAVSSDGKTLTLASALEYDHLGVNEKFGSKTVEFRAEVGLLTRNIIFRGSNDHVGHDKTTECHDGFSNREFKTQNCIGERFGDTSDSGQFGAAIMFHAPDSGKATAVGHIENTEITNAGQAFRLGRYPIYFNMMGNVSGMYVRRCGIHNTFNRAVTIRGTHNLLVEHNVLYDVMGGGIFIEDGIETQNVIQYNLAVFVKPSTSSSDDDITPASCWVTNPNNVIRHNHAVGGTHFGFWYRMHEHPDGPSSTQNICPQNVKLREFKNNTVHSQGRTGLSIFPDYFPMEGGSCDSNVPSPAKFKNLTAWNCEKGAEGVNIGAIQFHNFILVNNLVTAVDLKTISGTIWGEKRGAMIKDATIVGHSSISAESMQTSVGIMLPLSSKLYINGVQFFNFDRNGAAAMAFASIEGTCSSMCGGFHYMTSGLSFKHVTRKVKFGREHEGVIFDRDGTLTGVPGSNVVAHSKILDPYKCKVQTGDMFSSGAHPASICAPGVTFHRFDLNTVRPLSFKGKTLHLSNKHGVSTSLFSKKQLPHKPGWMLLLPGGLTYKMHFENADQFTNISYTTQIFNLFPNDNLVLSQGLKYYPDKINGEKIDVESSTPLSPTSAHGSAYFDPDTLLFSYMVSGKQTVRRKRAISVEDANNRISRTVTISIYRCFHKDCAPPVEPADIPPSRKRPDNSQLWSQNSTCMQWTDNKNVVIPSSVTVNGVVVSCWVLVDVPTIKVDSLIVEGVIDFVQSTNVSAVYVVVQGGRLIAGSPLKPFTHKLVLELRGNQSTSSKIFPGIELGSKVLACFGGCDLHGKSHNVYKSDLAWTASIGASNITLPDAVDWVVGDEILITTTSYKSQETEKRFIASVSPDMKTLGLDFPLSYRHMGEGYSISGRMLDMRPEVALLTNIKIVGEVYDRIYKEGFGGRVLVATSTAQNGDQLNVMPISGWARLSNIELVRVGQEGWTEPFDPRFGVAFVRTGTVSPSRPSYVIACAFHELYSTGLGVFGASGINITDNVVHRAIHDGIRVTGSKHRLERNLVTTTLFRGAYGNRFELENYRDWHAAFELAEATDLVLVNNTAAGSERIGFHVDGEACDAGLENAWSGNVAHGCLHGVHVSRDDGIAPCSMLRNFVVYKSWDYGIYHQTSTSVVVRDTIIADSTVGYLPIIFAPAALSHTYADKSAKLEDVVFVGRSDHFDPFLDNMDETTDKNLIIRAEKRAAPRNPTGGKTGVMLPLFQSEPNGAPFNPFHINSNYPAIRGLLSVEGLIAHNFKLQPDGTRDLIFWTNPANKDVHHPTHLKDVILSNVEDASKVRFDRPCLGKKNTSNSANMECNAMKKVLIKDLDGSFLSSPGSIISATEVGWGHEPQRGLGDHRIPQAMLSSTDGTRIPVESLADKRGIITNDACTYKPDWQAYDCHGEGVMDYVMLVIESLDNDTETRRLSPVALLGGRTIDLNNGPQDHGRCDGYACQKRISTFYMIVATGTHFDIFFTGYTPRNMRLHLINVNSTQTVRLAIW</sequence>
<dbReference type="CDD" id="cd00603">
    <property type="entry name" value="IPT_PCSR"/>
    <property type="match status" value="10"/>
</dbReference>
<keyword evidence="9" id="KW-0472">Membrane</keyword>
<dbReference type="PROSITE" id="PS51484">
    <property type="entry name" value="G8"/>
    <property type="match status" value="2"/>
</dbReference>
<keyword evidence="11" id="KW-0966">Cell projection</keyword>
<evidence type="ECO:0000256" key="6">
    <source>
        <dbReference type="ARBA" id="ARBA00022729"/>
    </source>
</evidence>
<dbReference type="InterPro" id="IPR055401">
    <property type="entry name" value="CEMIP_beta-hel_dom"/>
</dbReference>
<dbReference type="OMA" id="TRNIRFE"/>
<keyword evidence="10" id="KW-0325">Glycoprotein</keyword>
<feature type="domain" description="PA14" evidence="13">
    <location>
        <begin position="303"/>
        <end position="457"/>
    </location>
</feature>
<feature type="domain" description="G8" evidence="12">
    <location>
        <begin position="2091"/>
        <end position="2211"/>
    </location>
</feature>
<evidence type="ECO:0000313" key="14">
    <source>
        <dbReference type="Ensembl" id="ENSCSAVP00000007521.1"/>
    </source>
</evidence>
<protein>
    <recommendedName>
        <fullName evidence="16">Polycystic kidney and hepatic disease 1 (autosomal recessive)-like 1</fullName>
    </recommendedName>
</protein>
<evidence type="ECO:0000256" key="5">
    <source>
        <dbReference type="ARBA" id="ARBA00022692"/>
    </source>
</evidence>
<evidence type="ECO:0000256" key="3">
    <source>
        <dbReference type="ARBA" id="ARBA00004316"/>
    </source>
</evidence>
<accession>H2YQB3</accession>
<evidence type="ECO:0000259" key="13">
    <source>
        <dbReference type="PROSITE" id="PS51820"/>
    </source>
</evidence>
<dbReference type="SUPFAM" id="SSF81296">
    <property type="entry name" value="E set domains"/>
    <property type="match status" value="11"/>
</dbReference>
<keyword evidence="7" id="KW-0677">Repeat</keyword>
<dbReference type="Pfam" id="PF10162">
    <property type="entry name" value="G8"/>
    <property type="match status" value="2"/>
</dbReference>
<evidence type="ECO:0000256" key="8">
    <source>
        <dbReference type="ARBA" id="ARBA00022989"/>
    </source>
</evidence>
<dbReference type="SMART" id="SM00710">
    <property type="entry name" value="PbH1"/>
    <property type="match status" value="8"/>
</dbReference>
<dbReference type="SMART" id="SM00429">
    <property type="entry name" value="IPT"/>
    <property type="match status" value="9"/>
</dbReference>
<evidence type="ECO:0000259" key="12">
    <source>
        <dbReference type="PROSITE" id="PS51484"/>
    </source>
</evidence>
<dbReference type="InParanoid" id="H2YQB3"/>
<reference evidence="14" key="2">
    <citation type="submission" date="2025-08" db="UniProtKB">
        <authorList>
            <consortium name="Ensembl"/>
        </authorList>
    </citation>
    <scope>IDENTIFICATION</scope>
</reference>
<organism evidence="14 15">
    <name type="scientific">Ciona savignyi</name>
    <name type="common">Pacific transparent sea squirt</name>
    <dbReference type="NCBI Taxonomy" id="51511"/>
    <lineage>
        <taxon>Eukaryota</taxon>
        <taxon>Metazoa</taxon>
        <taxon>Chordata</taxon>
        <taxon>Tunicata</taxon>
        <taxon>Ascidiacea</taxon>
        <taxon>Phlebobranchia</taxon>
        <taxon>Cionidae</taxon>
        <taxon>Ciona</taxon>
    </lineage>
</organism>
<dbReference type="InterPro" id="IPR019316">
    <property type="entry name" value="G8_domain"/>
</dbReference>
<evidence type="ECO:0000256" key="1">
    <source>
        <dbReference type="ARBA" id="ARBA00004167"/>
    </source>
</evidence>
<evidence type="ECO:0000256" key="11">
    <source>
        <dbReference type="ARBA" id="ARBA00023273"/>
    </source>
</evidence>
<dbReference type="InterPro" id="IPR012334">
    <property type="entry name" value="Pectin_lyas_fold"/>
</dbReference>
<reference evidence="14" key="3">
    <citation type="submission" date="2025-09" db="UniProtKB">
        <authorList>
            <consortium name="Ensembl"/>
        </authorList>
    </citation>
    <scope>IDENTIFICATION</scope>
</reference>
<dbReference type="InterPro" id="IPR052387">
    <property type="entry name" value="Fibrocystin"/>
</dbReference>
<dbReference type="InterPro" id="IPR002909">
    <property type="entry name" value="IPT_dom"/>
</dbReference>
<dbReference type="GeneTree" id="ENSGT00940000157594"/>
<dbReference type="InterPro" id="IPR011050">
    <property type="entry name" value="Pectin_lyase_fold/virulence"/>
</dbReference>
<dbReference type="InterPro" id="IPR014756">
    <property type="entry name" value="Ig_E-set"/>
</dbReference>
<keyword evidence="6" id="KW-0732">Signal</keyword>
<keyword evidence="5" id="KW-0812">Transmembrane</keyword>
<dbReference type="InterPro" id="IPR008972">
    <property type="entry name" value="Cupredoxin"/>
</dbReference>
<evidence type="ECO:0000313" key="15">
    <source>
        <dbReference type="Proteomes" id="UP000007875"/>
    </source>
</evidence>
<dbReference type="Gene3D" id="2.60.40.420">
    <property type="entry name" value="Cupredoxins - blue copper proteins"/>
    <property type="match status" value="1"/>
</dbReference>
<dbReference type="PANTHER" id="PTHR46769:SF2">
    <property type="entry name" value="FIBROCYSTIN-L ISOFORM 2 PRECURSOR-RELATED"/>
    <property type="match status" value="1"/>
</dbReference>
<dbReference type="Pfam" id="PF24606">
    <property type="entry name" value="CEMIP_beta-hel"/>
    <property type="match status" value="1"/>
</dbReference>
<name>H2YQB3_CIOSA</name>
<dbReference type="PROSITE" id="PS51820">
    <property type="entry name" value="PA14"/>
    <property type="match status" value="1"/>
</dbReference>
<dbReference type="PANTHER" id="PTHR46769">
    <property type="entry name" value="POLYCYSTIC KIDNEY AND HEPATIC DISEASE 1 (AUTOSOMAL RECESSIVE)-LIKE 1"/>
    <property type="match status" value="1"/>
</dbReference>
<dbReference type="GO" id="GO:0042995">
    <property type="term" value="C:cell projection"/>
    <property type="evidence" value="ECO:0007669"/>
    <property type="project" value="UniProtKB-SubCell"/>
</dbReference>
<evidence type="ECO:0000256" key="10">
    <source>
        <dbReference type="ARBA" id="ARBA00023180"/>
    </source>
</evidence>